<feature type="compositionally biased region" description="Polar residues" evidence="1">
    <location>
        <begin position="201"/>
        <end position="212"/>
    </location>
</feature>
<proteinExistence type="predicted"/>
<keyword evidence="3" id="KW-1185">Reference proteome</keyword>
<feature type="region of interest" description="Disordered" evidence="1">
    <location>
        <begin position="299"/>
        <end position="381"/>
    </location>
</feature>
<reference evidence="2" key="1">
    <citation type="submission" date="2020-06" db="EMBL/GenBank/DDBJ databases">
        <authorList>
            <consortium name="Plant Systems Biology data submission"/>
        </authorList>
    </citation>
    <scope>NUCLEOTIDE SEQUENCE</scope>
    <source>
        <strain evidence="2">D6</strain>
    </source>
</reference>
<comment type="caution">
    <text evidence="2">The sequence shown here is derived from an EMBL/GenBank/DDBJ whole genome shotgun (WGS) entry which is preliminary data.</text>
</comment>
<feature type="compositionally biased region" description="Polar residues" evidence="1">
    <location>
        <begin position="316"/>
        <end position="335"/>
    </location>
</feature>
<dbReference type="Proteomes" id="UP001153069">
    <property type="component" value="Unassembled WGS sequence"/>
</dbReference>
<feature type="compositionally biased region" description="Polar residues" evidence="1">
    <location>
        <begin position="361"/>
        <end position="376"/>
    </location>
</feature>
<feature type="compositionally biased region" description="Basic residues" evidence="1">
    <location>
        <begin position="166"/>
        <end position="186"/>
    </location>
</feature>
<evidence type="ECO:0000313" key="3">
    <source>
        <dbReference type="Proteomes" id="UP001153069"/>
    </source>
</evidence>
<dbReference type="EMBL" id="CAICTM010001809">
    <property type="protein sequence ID" value="CAB9526329.1"/>
    <property type="molecule type" value="Genomic_DNA"/>
</dbReference>
<organism evidence="2 3">
    <name type="scientific">Seminavis robusta</name>
    <dbReference type="NCBI Taxonomy" id="568900"/>
    <lineage>
        <taxon>Eukaryota</taxon>
        <taxon>Sar</taxon>
        <taxon>Stramenopiles</taxon>
        <taxon>Ochrophyta</taxon>
        <taxon>Bacillariophyta</taxon>
        <taxon>Bacillariophyceae</taxon>
        <taxon>Bacillariophycidae</taxon>
        <taxon>Naviculales</taxon>
        <taxon>Naviculaceae</taxon>
        <taxon>Seminavis</taxon>
    </lineage>
</organism>
<name>A0A9N8EUN1_9STRA</name>
<evidence type="ECO:0000313" key="2">
    <source>
        <dbReference type="EMBL" id="CAB9526329.1"/>
    </source>
</evidence>
<feature type="compositionally biased region" description="Low complexity" evidence="1">
    <location>
        <begin position="49"/>
        <end position="68"/>
    </location>
</feature>
<feature type="compositionally biased region" description="Basic and acidic residues" evidence="1">
    <location>
        <begin position="28"/>
        <end position="47"/>
    </location>
</feature>
<feature type="region of interest" description="Disordered" evidence="1">
    <location>
        <begin position="166"/>
        <end position="275"/>
    </location>
</feature>
<feature type="compositionally biased region" description="Polar residues" evidence="1">
    <location>
        <begin position="91"/>
        <end position="107"/>
    </location>
</feature>
<feature type="region of interest" description="Disordered" evidence="1">
    <location>
        <begin position="1"/>
        <end position="107"/>
    </location>
</feature>
<protein>
    <submittedName>
        <fullName evidence="2">Uncharacterized protein</fullName>
    </submittedName>
</protein>
<gene>
    <name evidence="2" type="ORF">SEMRO_1811_G299180.1</name>
</gene>
<dbReference type="AlphaFoldDB" id="A0A9N8EUN1"/>
<accession>A0A9N8EUN1</accession>
<evidence type="ECO:0000256" key="1">
    <source>
        <dbReference type="SAM" id="MobiDB-lite"/>
    </source>
</evidence>
<sequence length="483" mass="54464">MDNYLAWFPWSPRSRASASKKWVLPGEDQPKSDPEVSEHSNNDDHPNRQVQQQAHSSSTSSKSLPVVSCLKTTKKKQQQSSSSSRPPLRSLDTNTNNASHATRSRRSVTFQDATTCYTIPPCYATSNNKELFYYSPRELDDMLEAHLEWKRDLAKLQKETEARKQRMQKATRKAQRKERLRAKRASRINAFVNNTTTTTNSVNEVSRDTNNPKTRRAETKNTAGNSVTRPRRGFSKASHGTKKEGSKKTLMESSRSKTPSTTSTIKSTPPNDRDEQTLLRELSDCLEHALNDEVEPDQEICKPTCRDDNQVGEKPVSSTPMPTATKDASANVPSKTTPPPAVASPNLQQQSAWKNPMVTPLWNSSSRQPKNSTPNKTRPPVLLSPIQMSILPHPFFFCHPDYTAEEQESNNQTAEAAENQNSGKAILWSLPSTPSRTTFSKEEDHSQVKHHGWDVFRHGVHTKADMKPANLWTSFFNPYAPWR</sequence>
<feature type="compositionally biased region" description="Basic and acidic residues" evidence="1">
    <location>
        <begin position="241"/>
        <end position="250"/>
    </location>
</feature>
<feature type="compositionally biased region" description="Low complexity" evidence="1">
    <location>
        <begin position="256"/>
        <end position="270"/>
    </location>
</feature>